<dbReference type="InterPro" id="IPR036097">
    <property type="entry name" value="HisK_dim/P_sf"/>
</dbReference>
<sequence length="755" mass="82014">MQGWIVTEATTLQKPEQEGRPAAERERGAGRAGFLSVALALISAFSTFVILGGLTSIEPTHTIVVATLFINLAFALVLLGIIAREFWIIARAKREGFAGAQLHGRVVALFSVIAAVPGILLAVVAFVTIDRSFDNWFSSRVLSILNNSLVIAEAYRDQQVNTITADAFNLAATLNRNRFIFDTNRAQFNADFQERVDFRALEGAFLLRSNGEIVQRATADIGREFSLPPPGTIIQAEGDSALVLSPGSQNLIGAIIKLDAYEDLYLFVARPVDERATQHLRSTESAVEDFSVLAQRRLGAQVAYGTMYLLIALTLALTAIWLGLSFANRLVSPVRRLITAADQVSGGNLYVQVPITGDDGGTGDLGGLSRTFNNMTSQLRVQRNALLEASEQIDRRRRFTEAMLAGVSAGVVGLDSDGNIALLNKPAARLLAVDESEVLGKSLNLVAGELAALFDEAAKGQGRLVQGTVEVSRGGRDRILNARVTSEQAAASEHGYVVTLDDITELVSAQRTSAWADVARRIAHEIKNPLTPIQLSVERIKRKYGKVIVEDRDIFDHCTDTIVRQVDDIKRMVDEFSSFARMPKPVMAMENIADVTREIVVLMRVGNPDVEITLDVPEQPVEVRFDRRQVSQALTNIIKNATEAIAALPEAERQAPRVDVRLTQTKEKVQIDVIDNGVGLPAENRHRLLEPYMTTREKGTGLGLAIVAKIFEDHGGGIELLDAPAVASGGRGAMVRMYFPTGTSGALNTANETGD</sequence>
<dbReference type="InterPro" id="IPR036890">
    <property type="entry name" value="HATPase_C_sf"/>
</dbReference>
<keyword evidence="8" id="KW-0547">Nucleotide-binding</keyword>
<dbReference type="InterPro" id="IPR003594">
    <property type="entry name" value="HATPase_dom"/>
</dbReference>
<protein>
    <recommendedName>
        <fullName evidence="3">histidine kinase</fullName>
        <ecNumber evidence="3">2.7.13.3</ecNumber>
    </recommendedName>
</protein>
<dbReference type="CDD" id="cd00082">
    <property type="entry name" value="HisKA"/>
    <property type="match status" value="1"/>
</dbReference>
<evidence type="ECO:0000256" key="13">
    <source>
        <dbReference type="ARBA" id="ARBA00023136"/>
    </source>
</evidence>
<evidence type="ECO:0000256" key="14">
    <source>
        <dbReference type="SAM" id="Phobius"/>
    </source>
</evidence>
<dbReference type="RefSeq" id="WP_188409893.1">
    <property type="nucleotide sequence ID" value="NZ_BMCP01000002.1"/>
</dbReference>
<dbReference type="SUPFAM" id="SSF55785">
    <property type="entry name" value="PYP-like sensor domain (PAS domain)"/>
    <property type="match status" value="1"/>
</dbReference>
<dbReference type="AlphaFoldDB" id="A0A8J2YIN6"/>
<dbReference type="Pfam" id="PF00512">
    <property type="entry name" value="HisKA"/>
    <property type="match status" value="1"/>
</dbReference>
<keyword evidence="12" id="KW-0902">Two-component regulatory system</keyword>
<comment type="caution">
    <text evidence="18">The sequence shown here is derived from an EMBL/GenBank/DDBJ whole genome shotgun (WGS) entry which is preliminary data.</text>
</comment>
<accession>A0A8J2YIN6</accession>
<evidence type="ECO:0000256" key="5">
    <source>
        <dbReference type="ARBA" id="ARBA00022553"/>
    </source>
</evidence>
<dbReference type="InterPro" id="IPR045671">
    <property type="entry name" value="NtrY-like_N"/>
</dbReference>
<evidence type="ECO:0000256" key="1">
    <source>
        <dbReference type="ARBA" id="ARBA00000085"/>
    </source>
</evidence>
<dbReference type="Pfam" id="PF00672">
    <property type="entry name" value="HAMP"/>
    <property type="match status" value="1"/>
</dbReference>
<evidence type="ECO:0000256" key="4">
    <source>
        <dbReference type="ARBA" id="ARBA00022475"/>
    </source>
</evidence>
<evidence type="ECO:0000259" key="16">
    <source>
        <dbReference type="PROSITE" id="PS50112"/>
    </source>
</evidence>
<organism evidence="18 19">
    <name type="scientific">Agaricicola taiwanensis</name>
    <dbReference type="NCBI Taxonomy" id="591372"/>
    <lineage>
        <taxon>Bacteria</taxon>
        <taxon>Pseudomonadati</taxon>
        <taxon>Pseudomonadota</taxon>
        <taxon>Alphaproteobacteria</taxon>
        <taxon>Rhodobacterales</taxon>
        <taxon>Paracoccaceae</taxon>
        <taxon>Agaricicola</taxon>
    </lineage>
</organism>
<dbReference type="InterPro" id="IPR017232">
    <property type="entry name" value="NtrY"/>
</dbReference>
<feature type="transmembrane region" description="Helical" evidence="14">
    <location>
        <begin position="104"/>
        <end position="129"/>
    </location>
</feature>
<evidence type="ECO:0000256" key="9">
    <source>
        <dbReference type="ARBA" id="ARBA00022777"/>
    </source>
</evidence>
<keyword evidence="4" id="KW-1003">Cell membrane</keyword>
<dbReference type="PIRSF" id="PIRSF037532">
    <property type="entry name" value="STHK_NtrY"/>
    <property type="match status" value="1"/>
</dbReference>
<dbReference type="EC" id="2.7.13.3" evidence="3"/>
<evidence type="ECO:0000256" key="12">
    <source>
        <dbReference type="ARBA" id="ARBA00023012"/>
    </source>
</evidence>
<dbReference type="SUPFAM" id="SSF47384">
    <property type="entry name" value="Homodimeric domain of signal transducing histidine kinase"/>
    <property type="match status" value="1"/>
</dbReference>
<feature type="domain" description="Histidine kinase" evidence="15">
    <location>
        <begin position="521"/>
        <end position="743"/>
    </location>
</feature>
<dbReference type="GO" id="GO:0006355">
    <property type="term" value="P:regulation of DNA-templated transcription"/>
    <property type="evidence" value="ECO:0007669"/>
    <property type="project" value="InterPro"/>
</dbReference>
<keyword evidence="11 14" id="KW-1133">Transmembrane helix</keyword>
<dbReference type="PROSITE" id="PS50109">
    <property type="entry name" value="HIS_KIN"/>
    <property type="match status" value="1"/>
</dbReference>
<dbReference type="InterPro" id="IPR035965">
    <property type="entry name" value="PAS-like_dom_sf"/>
</dbReference>
<dbReference type="SMART" id="SM00304">
    <property type="entry name" value="HAMP"/>
    <property type="match status" value="1"/>
</dbReference>
<dbReference type="GO" id="GO:0000155">
    <property type="term" value="F:phosphorelay sensor kinase activity"/>
    <property type="evidence" value="ECO:0007669"/>
    <property type="project" value="InterPro"/>
</dbReference>
<keyword evidence="7 14" id="KW-0812">Transmembrane</keyword>
<keyword evidence="13 14" id="KW-0472">Membrane</keyword>
<keyword evidence="5" id="KW-0597">Phosphoprotein</keyword>
<feature type="domain" description="PAS" evidence="16">
    <location>
        <begin position="396"/>
        <end position="443"/>
    </location>
</feature>
<dbReference type="Gene3D" id="1.10.287.130">
    <property type="match status" value="1"/>
</dbReference>
<gene>
    <name evidence="18" type="primary">ntrY</name>
    <name evidence="18" type="ORF">GCM10007276_23320</name>
</gene>
<dbReference type="SMART" id="SM00387">
    <property type="entry name" value="HATPase_c"/>
    <property type="match status" value="1"/>
</dbReference>
<dbReference type="InterPro" id="IPR003660">
    <property type="entry name" value="HAMP_dom"/>
</dbReference>
<dbReference type="Pfam" id="PF19312">
    <property type="entry name" value="NtrY_N"/>
    <property type="match status" value="1"/>
</dbReference>
<dbReference type="Gene3D" id="3.30.450.20">
    <property type="entry name" value="PAS domain"/>
    <property type="match status" value="1"/>
</dbReference>
<keyword evidence="6" id="KW-0808">Transferase</keyword>
<dbReference type="SUPFAM" id="SSF158472">
    <property type="entry name" value="HAMP domain-like"/>
    <property type="match status" value="1"/>
</dbReference>
<feature type="transmembrane region" description="Helical" evidence="14">
    <location>
        <begin position="63"/>
        <end position="83"/>
    </location>
</feature>
<keyword evidence="10" id="KW-0067">ATP-binding</keyword>
<dbReference type="PANTHER" id="PTHR43065">
    <property type="entry name" value="SENSOR HISTIDINE KINASE"/>
    <property type="match status" value="1"/>
</dbReference>
<evidence type="ECO:0000256" key="3">
    <source>
        <dbReference type="ARBA" id="ARBA00012438"/>
    </source>
</evidence>
<comment type="subcellular location">
    <subcellularLocation>
        <location evidence="2">Cell membrane</location>
        <topology evidence="2">Multi-pass membrane protein</topology>
    </subcellularLocation>
</comment>
<dbReference type="Pfam" id="PF02518">
    <property type="entry name" value="HATPase_c"/>
    <property type="match status" value="1"/>
</dbReference>
<dbReference type="EMBL" id="BMCP01000002">
    <property type="protein sequence ID" value="GGE45451.1"/>
    <property type="molecule type" value="Genomic_DNA"/>
</dbReference>
<evidence type="ECO:0000313" key="19">
    <source>
        <dbReference type="Proteomes" id="UP000602745"/>
    </source>
</evidence>
<dbReference type="PROSITE" id="PS50112">
    <property type="entry name" value="PAS"/>
    <property type="match status" value="1"/>
</dbReference>
<dbReference type="InterPro" id="IPR005467">
    <property type="entry name" value="His_kinase_dom"/>
</dbReference>
<evidence type="ECO:0000259" key="17">
    <source>
        <dbReference type="PROSITE" id="PS50885"/>
    </source>
</evidence>
<dbReference type="SMART" id="SM00388">
    <property type="entry name" value="HisKA"/>
    <property type="match status" value="1"/>
</dbReference>
<reference evidence="18" key="2">
    <citation type="submission" date="2020-09" db="EMBL/GenBank/DDBJ databases">
        <authorList>
            <person name="Sun Q."/>
            <person name="Sedlacek I."/>
        </authorList>
    </citation>
    <scope>NUCLEOTIDE SEQUENCE</scope>
    <source>
        <strain evidence="18">CCM 7684</strain>
    </source>
</reference>
<dbReference type="PANTHER" id="PTHR43065:SF10">
    <property type="entry name" value="PEROXIDE STRESS-ACTIVATED HISTIDINE KINASE MAK3"/>
    <property type="match status" value="1"/>
</dbReference>
<proteinExistence type="predicted"/>
<feature type="domain" description="HAMP" evidence="17">
    <location>
        <begin position="328"/>
        <end position="384"/>
    </location>
</feature>
<feature type="transmembrane region" description="Helical" evidence="14">
    <location>
        <begin position="307"/>
        <end position="327"/>
    </location>
</feature>
<evidence type="ECO:0000313" key="18">
    <source>
        <dbReference type="EMBL" id="GGE45451.1"/>
    </source>
</evidence>
<evidence type="ECO:0000256" key="6">
    <source>
        <dbReference type="ARBA" id="ARBA00022679"/>
    </source>
</evidence>
<dbReference type="PROSITE" id="PS50885">
    <property type="entry name" value="HAMP"/>
    <property type="match status" value="1"/>
</dbReference>
<evidence type="ECO:0000256" key="10">
    <source>
        <dbReference type="ARBA" id="ARBA00022840"/>
    </source>
</evidence>
<dbReference type="FunFam" id="1.10.287.130:FF:000107">
    <property type="entry name" value="Sensor histidine kinase YycG"/>
    <property type="match status" value="1"/>
</dbReference>
<evidence type="ECO:0000256" key="7">
    <source>
        <dbReference type="ARBA" id="ARBA00022692"/>
    </source>
</evidence>
<evidence type="ECO:0000256" key="8">
    <source>
        <dbReference type="ARBA" id="ARBA00022741"/>
    </source>
</evidence>
<dbReference type="Pfam" id="PF00989">
    <property type="entry name" value="PAS"/>
    <property type="match status" value="1"/>
</dbReference>
<dbReference type="Gene3D" id="3.30.565.10">
    <property type="entry name" value="Histidine kinase-like ATPase, C-terminal domain"/>
    <property type="match status" value="1"/>
</dbReference>
<comment type="catalytic activity">
    <reaction evidence="1">
        <text>ATP + protein L-histidine = ADP + protein N-phospho-L-histidine.</text>
        <dbReference type="EC" id="2.7.13.3"/>
    </reaction>
</comment>
<evidence type="ECO:0000259" key="15">
    <source>
        <dbReference type="PROSITE" id="PS50109"/>
    </source>
</evidence>
<dbReference type="Proteomes" id="UP000602745">
    <property type="component" value="Unassembled WGS sequence"/>
</dbReference>
<reference evidence="18" key="1">
    <citation type="journal article" date="2014" name="Int. J. Syst. Evol. Microbiol.">
        <title>Complete genome sequence of Corynebacterium casei LMG S-19264T (=DSM 44701T), isolated from a smear-ripened cheese.</title>
        <authorList>
            <consortium name="US DOE Joint Genome Institute (JGI-PGF)"/>
            <person name="Walter F."/>
            <person name="Albersmeier A."/>
            <person name="Kalinowski J."/>
            <person name="Ruckert C."/>
        </authorList>
    </citation>
    <scope>NUCLEOTIDE SEQUENCE</scope>
    <source>
        <strain evidence="18">CCM 7684</strain>
    </source>
</reference>
<evidence type="ECO:0000256" key="11">
    <source>
        <dbReference type="ARBA" id="ARBA00022989"/>
    </source>
</evidence>
<dbReference type="GO" id="GO:0005886">
    <property type="term" value="C:plasma membrane"/>
    <property type="evidence" value="ECO:0007669"/>
    <property type="project" value="UniProtKB-SubCell"/>
</dbReference>
<dbReference type="PRINTS" id="PR00344">
    <property type="entry name" value="BCTRLSENSOR"/>
</dbReference>
<dbReference type="InterPro" id="IPR013767">
    <property type="entry name" value="PAS_fold"/>
</dbReference>
<dbReference type="InterPro" id="IPR004358">
    <property type="entry name" value="Sig_transdc_His_kin-like_C"/>
</dbReference>
<dbReference type="InterPro" id="IPR003661">
    <property type="entry name" value="HisK_dim/P_dom"/>
</dbReference>
<dbReference type="NCBIfam" id="TIGR00229">
    <property type="entry name" value="sensory_box"/>
    <property type="match status" value="1"/>
</dbReference>
<keyword evidence="19" id="KW-1185">Reference proteome</keyword>
<keyword evidence="9 18" id="KW-0418">Kinase</keyword>
<dbReference type="CDD" id="cd00130">
    <property type="entry name" value="PAS"/>
    <property type="match status" value="1"/>
</dbReference>
<dbReference type="InterPro" id="IPR000014">
    <property type="entry name" value="PAS"/>
</dbReference>
<feature type="transmembrane region" description="Helical" evidence="14">
    <location>
        <begin position="34"/>
        <end position="57"/>
    </location>
</feature>
<evidence type="ECO:0000256" key="2">
    <source>
        <dbReference type="ARBA" id="ARBA00004651"/>
    </source>
</evidence>
<dbReference type="GO" id="GO:0005524">
    <property type="term" value="F:ATP binding"/>
    <property type="evidence" value="ECO:0007669"/>
    <property type="project" value="UniProtKB-KW"/>
</dbReference>
<name>A0A8J2YIN6_9RHOB</name>
<dbReference type="Gene3D" id="6.10.340.10">
    <property type="match status" value="1"/>
</dbReference>
<dbReference type="SUPFAM" id="SSF55874">
    <property type="entry name" value="ATPase domain of HSP90 chaperone/DNA topoisomerase II/histidine kinase"/>
    <property type="match status" value="1"/>
</dbReference>